<dbReference type="SUPFAM" id="SSF48452">
    <property type="entry name" value="TPR-like"/>
    <property type="match status" value="2"/>
</dbReference>
<accession>I5B5P7</accession>
<dbReference type="HOGENOM" id="CLU_428103_0_0_7"/>
<dbReference type="Gene3D" id="1.25.40.10">
    <property type="entry name" value="Tetratricopeptide repeat domain"/>
    <property type="match status" value="1"/>
</dbReference>
<keyword evidence="2" id="KW-1185">Reference proteome</keyword>
<reference evidence="1 2" key="2">
    <citation type="submission" date="2012-02" db="EMBL/GenBank/DDBJ databases">
        <title>Improved High-Quality Draft sequence of Desulfobacter postgatei 2ac9.</title>
        <authorList>
            <consortium name="US DOE Joint Genome Institute"/>
            <person name="Lucas S."/>
            <person name="Han J."/>
            <person name="Lapidus A."/>
            <person name="Cheng J.-F."/>
            <person name="Goodwin L."/>
            <person name="Pitluck S."/>
            <person name="Peters L."/>
            <person name="Ovchinnikova G."/>
            <person name="Held B."/>
            <person name="Detter J.C."/>
            <person name="Han C."/>
            <person name="Tapia R."/>
            <person name="Land M."/>
            <person name="Hauser L."/>
            <person name="Kyrpides N."/>
            <person name="Ivanova N."/>
            <person name="Pagani I."/>
            <person name="Orellana R."/>
            <person name="Lovley D."/>
            <person name="Woyke T."/>
        </authorList>
    </citation>
    <scope>NUCLEOTIDE SEQUENCE [LARGE SCALE GENOMIC DNA]</scope>
    <source>
        <strain evidence="1 2">2ac9</strain>
    </source>
</reference>
<dbReference type="eggNOG" id="COG0457">
    <property type="taxonomic scope" value="Bacteria"/>
</dbReference>
<dbReference type="RefSeq" id="WP_004074449.1">
    <property type="nucleotide sequence ID" value="NZ_CM001488.1"/>
</dbReference>
<dbReference type="AlphaFoldDB" id="I5B5P7"/>
<dbReference type="InterPro" id="IPR011990">
    <property type="entry name" value="TPR-like_helical_dom_sf"/>
</dbReference>
<proteinExistence type="predicted"/>
<sequence length="637" mass="69268">MGLKEELEEKAESCDSPEEYIGVAKEIIAGLDDKDWAVELMEAGAEWAQTYDEAVVYAEAAKEIIGDDDVVGNFLSNAKMLCMSAADFIGLGSAAGKLGLEDMAKEMNEAAMGKCTKLTDFLNLSNQLIKTDPDMAKQVMDKAFAKCTKPEDFVSFAKSILDSTKDKDQAKEIYEKGIAAATTADGFSALAAGAIKDLGDKDFARAIYEKAVGSLEKGDELLKFAVIVKEQLDDKEFTLSVYKKAEAQYTKFDEYLKLAKASFENTGEKAFASGVYQKAAATNPDCTQLVSMALAMAKDLGDTAAALPVLKQAQAAVKNNADFLKTAGAILEVAKDDKAWTDAIAFQKAKREEFGKLYDDFALQENEIKTCAPMRILAGEVVKETGDTFYAAKLYKKSEKLTIHFSDFIKLAAAIHGDLKDTEWIKEIYTALLDKCKSFGDYNTLTNAIQDTLGDSAWVKQIYAGLETKAAGNGDLIKLAAVAIEKFKDKAWAQKLVGAVAGKAKTVYDYTFAGSATLKLLENRDGALALYKSAEGLCRTKQDYAGLVALVKQQTADKSMLSELLVLGRQKLTEFSDQLFLAETFLIDAQDAENAAAVYEDAERNALTNDTLSQLGTSVKGRLGDDKWASRILAKIR</sequence>
<evidence type="ECO:0008006" key="3">
    <source>
        <dbReference type="Google" id="ProtNLM"/>
    </source>
</evidence>
<name>I5B5P7_9BACT</name>
<dbReference type="STRING" id="879212.DespoDRAFT_02998"/>
<dbReference type="OrthoDB" id="5409583at2"/>
<evidence type="ECO:0000313" key="1">
    <source>
        <dbReference type="EMBL" id="EIM64810.1"/>
    </source>
</evidence>
<dbReference type="Proteomes" id="UP000005778">
    <property type="component" value="Chromosome"/>
</dbReference>
<reference evidence="1 2" key="1">
    <citation type="submission" date="2011-09" db="EMBL/GenBank/DDBJ databases">
        <authorList>
            <consortium name="US DOE Joint Genome Institute (JGI-PGF)"/>
            <person name="Lucas S."/>
            <person name="Han J."/>
            <person name="Lapidus A."/>
            <person name="Cheng J.-F."/>
            <person name="Goodwin L."/>
            <person name="Pitluck S."/>
            <person name="Peters L."/>
            <person name="Land M.L."/>
            <person name="Hauser L."/>
            <person name="Orellana R."/>
            <person name="Lovley D."/>
            <person name="Woyke T.J."/>
        </authorList>
    </citation>
    <scope>NUCLEOTIDE SEQUENCE [LARGE SCALE GENOMIC DNA]</scope>
    <source>
        <strain evidence="1 2">2ac9</strain>
    </source>
</reference>
<evidence type="ECO:0000313" key="2">
    <source>
        <dbReference type="Proteomes" id="UP000005778"/>
    </source>
</evidence>
<organism evidence="1 2">
    <name type="scientific">Desulfobacter postgatei 2ac9</name>
    <dbReference type="NCBI Taxonomy" id="879212"/>
    <lineage>
        <taxon>Bacteria</taxon>
        <taxon>Pseudomonadati</taxon>
        <taxon>Thermodesulfobacteriota</taxon>
        <taxon>Desulfobacteria</taxon>
        <taxon>Desulfobacterales</taxon>
        <taxon>Desulfobacteraceae</taxon>
        <taxon>Desulfobacter</taxon>
    </lineage>
</organism>
<protein>
    <recommendedName>
        <fullName evidence="3">Tetratricopeptide repeat protein</fullName>
    </recommendedName>
</protein>
<gene>
    <name evidence="1" type="ORF">DespoDRAFT_02998</name>
</gene>
<dbReference type="EMBL" id="CM001488">
    <property type="protein sequence ID" value="EIM64810.1"/>
    <property type="molecule type" value="Genomic_DNA"/>
</dbReference>